<protein>
    <submittedName>
        <fullName evidence="1">Alpha/Beta hydrolase fold containing protein</fullName>
    </submittedName>
</protein>
<dbReference type="STRING" id="63057.A0A2P5DU12"/>
<dbReference type="EMBL" id="JXTC01000249">
    <property type="protein sequence ID" value="PON76781.1"/>
    <property type="molecule type" value="Genomic_DNA"/>
</dbReference>
<accession>A0A2P5DU12</accession>
<dbReference type="InterPro" id="IPR029058">
    <property type="entry name" value="AB_hydrolase_fold"/>
</dbReference>
<gene>
    <name evidence="1" type="ORF">TorRG33x02_242200</name>
</gene>
<sequence>MVHVLDSLREHPKFNQILGSRRNHHEDVRSLAKVLSDSSIGRQLPLWDDLNCCKTPLLIIVGEKDEKFKRIAQDMCYAIDGSRKTGEGPPNDIYEMVQISKCGHAVHLENPLPVISALRRFLTRLKPGRLSAD</sequence>
<name>A0A2P5DU12_TREOI</name>
<reference evidence="2" key="1">
    <citation type="submission" date="2016-06" db="EMBL/GenBank/DDBJ databases">
        <title>Parallel loss of symbiosis genes in relatives of nitrogen-fixing non-legume Parasponia.</title>
        <authorList>
            <person name="Van Velzen R."/>
            <person name="Holmer R."/>
            <person name="Bu F."/>
            <person name="Rutten L."/>
            <person name="Van Zeijl A."/>
            <person name="Liu W."/>
            <person name="Santuari L."/>
            <person name="Cao Q."/>
            <person name="Sharma T."/>
            <person name="Shen D."/>
            <person name="Roswanjaya Y."/>
            <person name="Wardhani T."/>
            <person name="Kalhor M.S."/>
            <person name="Jansen J."/>
            <person name="Van den Hoogen J."/>
            <person name="Gungor B."/>
            <person name="Hartog M."/>
            <person name="Hontelez J."/>
            <person name="Verver J."/>
            <person name="Yang W.-C."/>
            <person name="Schijlen E."/>
            <person name="Repin R."/>
            <person name="Schilthuizen M."/>
            <person name="Schranz E."/>
            <person name="Heidstra R."/>
            <person name="Miyata K."/>
            <person name="Fedorova E."/>
            <person name="Kohlen W."/>
            <person name="Bisseling T."/>
            <person name="Smit S."/>
            <person name="Geurts R."/>
        </authorList>
    </citation>
    <scope>NUCLEOTIDE SEQUENCE [LARGE SCALE GENOMIC DNA]</scope>
    <source>
        <strain evidence="2">cv. RG33-2</strain>
    </source>
</reference>
<keyword evidence="1" id="KW-0378">Hydrolase</keyword>
<dbReference type="Gene3D" id="3.40.50.1820">
    <property type="entry name" value="alpha/beta hydrolase"/>
    <property type="match status" value="1"/>
</dbReference>
<evidence type="ECO:0000313" key="2">
    <source>
        <dbReference type="Proteomes" id="UP000237000"/>
    </source>
</evidence>
<comment type="caution">
    <text evidence="1">The sequence shown here is derived from an EMBL/GenBank/DDBJ whole genome shotgun (WGS) entry which is preliminary data.</text>
</comment>
<dbReference type="Proteomes" id="UP000237000">
    <property type="component" value="Unassembled WGS sequence"/>
</dbReference>
<dbReference type="PANTHER" id="PTHR42916:SF1">
    <property type="entry name" value="PROTEIN PHYLLO, CHLOROPLASTIC"/>
    <property type="match status" value="1"/>
</dbReference>
<dbReference type="PANTHER" id="PTHR42916">
    <property type="entry name" value="2-SUCCINYL-5-ENOLPYRUVYL-6-HYDROXY-3-CYCLOHEXENE-1-CARBOXYLATE SYNTHASE"/>
    <property type="match status" value="1"/>
</dbReference>
<keyword evidence="2" id="KW-1185">Reference proteome</keyword>
<dbReference type="AlphaFoldDB" id="A0A2P5DU12"/>
<evidence type="ECO:0000313" key="1">
    <source>
        <dbReference type="EMBL" id="PON76781.1"/>
    </source>
</evidence>
<organism evidence="1 2">
    <name type="scientific">Trema orientale</name>
    <name type="common">Charcoal tree</name>
    <name type="synonym">Celtis orientalis</name>
    <dbReference type="NCBI Taxonomy" id="63057"/>
    <lineage>
        <taxon>Eukaryota</taxon>
        <taxon>Viridiplantae</taxon>
        <taxon>Streptophyta</taxon>
        <taxon>Embryophyta</taxon>
        <taxon>Tracheophyta</taxon>
        <taxon>Spermatophyta</taxon>
        <taxon>Magnoliopsida</taxon>
        <taxon>eudicotyledons</taxon>
        <taxon>Gunneridae</taxon>
        <taxon>Pentapetalae</taxon>
        <taxon>rosids</taxon>
        <taxon>fabids</taxon>
        <taxon>Rosales</taxon>
        <taxon>Cannabaceae</taxon>
        <taxon>Trema</taxon>
    </lineage>
</organism>
<dbReference type="GO" id="GO:0016787">
    <property type="term" value="F:hydrolase activity"/>
    <property type="evidence" value="ECO:0007669"/>
    <property type="project" value="UniProtKB-KW"/>
</dbReference>
<dbReference type="OrthoDB" id="8119704at2759"/>
<dbReference type="InParanoid" id="A0A2P5DU12"/>
<proteinExistence type="predicted"/>
<dbReference type="SUPFAM" id="SSF53474">
    <property type="entry name" value="alpha/beta-Hydrolases"/>
    <property type="match status" value="1"/>
</dbReference>